<dbReference type="EMBL" id="QXJK01000001">
    <property type="protein sequence ID" value="RIX36721.1"/>
    <property type="molecule type" value="Genomic_DNA"/>
</dbReference>
<gene>
    <name evidence="1" type="ORF">D3M95_00480</name>
</gene>
<dbReference type="Proteomes" id="UP000285278">
    <property type="component" value="Unassembled WGS sequence"/>
</dbReference>
<dbReference type="RefSeq" id="WP_119664078.1">
    <property type="nucleotide sequence ID" value="NZ_QXJK01000001.1"/>
</dbReference>
<dbReference type="Gene3D" id="3.40.50.720">
    <property type="entry name" value="NAD(P)-binding Rossmann-like Domain"/>
    <property type="match status" value="1"/>
</dbReference>
<evidence type="ECO:0000313" key="2">
    <source>
        <dbReference type="Proteomes" id="UP000285278"/>
    </source>
</evidence>
<keyword evidence="2" id="KW-1185">Reference proteome</keyword>
<accession>A0A418Q9N1</accession>
<evidence type="ECO:0008006" key="3">
    <source>
        <dbReference type="Google" id="ProtNLM"/>
    </source>
</evidence>
<sequence length="278" mass="30135">MIYLPAHTAVMARPGVGIQFGVLPAHARILPLPPKVNTGIVMALFHQARSPMEQDTLVTRLVGCGLGRTVASDMVEELVRAGILRAAYTGSAEVNLLSTGVAEELLRAELTRRHIPSRTINSARDAHRRLAVLPGIVFPPANIQQGLMERQAVHYPTGVVDGMLVCGPLIVPGHTPCLACVDHGYYLTDDGWRGIRMQAAARPLAEDMPLVRALGLVTAGLVAEHLLPWWNSGPRFDAIPGILAERRVMDLSGGVVHRHRPVADSRCYSCHSVRVLYA</sequence>
<proteinExistence type="predicted"/>
<dbReference type="OrthoDB" id="4426339at2"/>
<name>A0A418Q9N1_9CORY</name>
<dbReference type="STRING" id="1451189.CFAL_08800"/>
<comment type="caution">
    <text evidence="1">The sequence shown here is derived from an EMBL/GenBank/DDBJ whole genome shotgun (WGS) entry which is preliminary data.</text>
</comment>
<protein>
    <recommendedName>
        <fullName evidence="3">TOMM leader peptide-binding protein</fullName>
    </recommendedName>
</protein>
<dbReference type="AlphaFoldDB" id="A0A418Q9N1"/>
<organism evidence="1 2">
    <name type="scientific">Corynebacterium falsenii</name>
    <dbReference type="NCBI Taxonomy" id="108486"/>
    <lineage>
        <taxon>Bacteria</taxon>
        <taxon>Bacillati</taxon>
        <taxon>Actinomycetota</taxon>
        <taxon>Actinomycetes</taxon>
        <taxon>Mycobacteriales</taxon>
        <taxon>Corynebacteriaceae</taxon>
        <taxon>Corynebacterium</taxon>
    </lineage>
</organism>
<reference evidence="1 2" key="1">
    <citation type="submission" date="2018-09" db="EMBL/GenBank/DDBJ databases">
        <title>Optimization and identification of Corynebacterium falsenii FN1-14 from fish paste.</title>
        <authorList>
            <person name="Daroonpunt R."/>
            <person name="Tanasupawat S."/>
        </authorList>
    </citation>
    <scope>NUCLEOTIDE SEQUENCE [LARGE SCALE GENOMIC DNA]</scope>
    <source>
        <strain evidence="1 2">FN1-14</strain>
    </source>
</reference>
<evidence type="ECO:0000313" key="1">
    <source>
        <dbReference type="EMBL" id="RIX36721.1"/>
    </source>
</evidence>